<organism evidence="2 3">
    <name type="scientific">Dillenia turbinata</name>
    <dbReference type="NCBI Taxonomy" id="194707"/>
    <lineage>
        <taxon>Eukaryota</taxon>
        <taxon>Viridiplantae</taxon>
        <taxon>Streptophyta</taxon>
        <taxon>Embryophyta</taxon>
        <taxon>Tracheophyta</taxon>
        <taxon>Spermatophyta</taxon>
        <taxon>Magnoliopsida</taxon>
        <taxon>eudicotyledons</taxon>
        <taxon>Gunneridae</taxon>
        <taxon>Pentapetalae</taxon>
        <taxon>Dilleniales</taxon>
        <taxon>Dilleniaceae</taxon>
        <taxon>Dillenia</taxon>
    </lineage>
</organism>
<proteinExistence type="predicted"/>
<reference evidence="2 3" key="1">
    <citation type="submission" date="2023-12" db="EMBL/GenBank/DDBJ databases">
        <title>A high-quality genome assembly for Dillenia turbinata (Dilleniales).</title>
        <authorList>
            <person name="Chanderbali A."/>
        </authorList>
    </citation>
    <scope>NUCLEOTIDE SEQUENCE [LARGE SCALE GENOMIC DNA]</scope>
    <source>
        <strain evidence="2">LSX21</strain>
        <tissue evidence="2">Leaf</tissue>
    </source>
</reference>
<comment type="caution">
    <text evidence="2">The sequence shown here is derived from an EMBL/GenBank/DDBJ whole genome shotgun (WGS) entry which is preliminary data.</text>
</comment>
<name>A0AAN8ZN42_9MAGN</name>
<evidence type="ECO:0000256" key="1">
    <source>
        <dbReference type="SAM" id="Phobius"/>
    </source>
</evidence>
<dbReference type="PANTHER" id="PTHR36322">
    <property type="entry name" value="TRANSMEMBRANE PROTEIN"/>
    <property type="match status" value="1"/>
</dbReference>
<dbReference type="PANTHER" id="PTHR36322:SF3">
    <property type="entry name" value="TRANSMEMBRANE PROTEIN"/>
    <property type="match status" value="1"/>
</dbReference>
<keyword evidence="1" id="KW-0812">Transmembrane</keyword>
<dbReference type="EMBL" id="JBAMMX010000005">
    <property type="protein sequence ID" value="KAK6940353.1"/>
    <property type="molecule type" value="Genomic_DNA"/>
</dbReference>
<evidence type="ECO:0000313" key="3">
    <source>
        <dbReference type="Proteomes" id="UP001370490"/>
    </source>
</evidence>
<dbReference type="AlphaFoldDB" id="A0AAN8ZN42"/>
<keyword evidence="1" id="KW-1133">Transmembrane helix</keyword>
<keyword evidence="1" id="KW-0472">Membrane</keyword>
<dbReference type="Proteomes" id="UP001370490">
    <property type="component" value="Unassembled WGS sequence"/>
</dbReference>
<evidence type="ECO:0000313" key="2">
    <source>
        <dbReference type="EMBL" id="KAK6940353.1"/>
    </source>
</evidence>
<protein>
    <submittedName>
        <fullName evidence="2">Uncharacterized protein</fullName>
    </submittedName>
</protein>
<gene>
    <name evidence="2" type="ORF">RJ641_029884</name>
</gene>
<sequence>MPESGFAIMLTSWLKSRRKSCYLFLALCSPILLPFLCATFPIFCALELCLRIRIRLRREADAGDSMQPCRLDDHGLDHDGVGEVRLLQRYLEDQLILVGSMYDCGGDDDGTNPLLV</sequence>
<feature type="transmembrane region" description="Helical" evidence="1">
    <location>
        <begin position="21"/>
        <end position="43"/>
    </location>
</feature>
<accession>A0AAN8ZN42</accession>
<keyword evidence="3" id="KW-1185">Reference proteome</keyword>